<gene>
    <name evidence="2" type="ORF">Pcinc_034954</name>
</gene>
<feature type="region of interest" description="Disordered" evidence="1">
    <location>
        <begin position="1"/>
        <end position="38"/>
    </location>
</feature>
<comment type="caution">
    <text evidence="2">The sequence shown here is derived from an EMBL/GenBank/DDBJ whole genome shotgun (WGS) entry which is preliminary data.</text>
</comment>
<feature type="compositionally biased region" description="Gly residues" evidence="1">
    <location>
        <begin position="21"/>
        <end position="36"/>
    </location>
</feature>
<name>A0AAE1ENR8_PETCI</name>
<organism evidence="2 3">
    <name type="scientific">Petrolisthes cinctipes</name>
    <name type="common">Flat porcelain crab</name>
    <dbReference type="NCBI Taxonomy" id="88211"/>
    <lineage>
        <taxon>Eukaryota</taxon>
        <taxon>Metazoa</taxon>
        <taxon>Ecdysozoa</taxon>
        <taxon>Arthropoda</taxon>
        <taxon>Crustacea</taxon>
        <taxon>Multicrustacea</taxon>
        <taxon>Malacostraca</taxon>
        <taxon>Eumalacostraca</taxon>
        <taxon>Eucarida</taxon>
        <taxon>Decapoda</taxon>
        <taxon>Pleocyemata</taxon>
        <taxon>Anomura</taxon>
        <taxon>Galatheoidea</taxon>
        <taxon>Porcellanidae</taxon>
        <taxon>Petrolisthes</taxon>
    </lineage>
</organism>
<protein>
    <submittedName>
        <fullName evidence="2">Uncharacterized protein</fullName>
    </submittedName>
</protein>
<reference evidence="2" key="1">
    <citation type="submission" date="2023-10" db="EMBL/GenBank/DDBJ databases">
        <title>Genome assemblies of two species of porcelain crab, Petrolisthes cinctipes and Petrolisthes manimaculis (Anomura: Porcellanidae).</title>
        <authorList>
            <person name="Angst P."/>
        </authorList>
    </citation>
    <scope>NUCLEOTIDE SEQUENCE</scope>
    <source>
        <strain evidence="2">PB745_01</strain>
        <tissue evidence="2">Gill</tissue>
    </source>
</reference>
<dbReference type="EMBL" id="JAWQEG010005181">
    <property type="protein sequence ID" value="KAK3858884.1"/>
    <property type="molecule type" value="Genomic_DNA"/>
</dbReference>
<dbReference type="AlphaFoldDB" id="A0AAE1ENR8"/>
<evidence type="ECO:0000313" key="3">
    <source>
        <dbReference type="Proteomes" id="UP001286313"/>
    </source>
</evidence>
<evidence type="ECO:0000313" key="2">
    <source>
        <dbReference type="EMBL" id="KAK3858884.1"/>
    </source>
</evidence>
<keyword evidence="3" id="KW-1185">Reference proteome</keyword>
<dbReference type="Proteomes" id="UP001286313">
    <property type="component" value="Unassembled WGS sequence"/>
</dbReference>
<evidence type="ECO:0000256" key="1">
    <source>
        <dbReference type="SAM" id="MobiDB-lite"/>
    </source>
</evidence>
<accession>A0AAE1ENR8</accession>
<proteinExistence type="predicted"/>
<feature type="compositionally biased region" description="Basic and acidic residues" evidence="1">
    <location>
        <begin position="1"/>
        <end position="11"/>
    </location>
</feature>
<sequence>MRVETKPRIHSEGANPPEKYPGGGSSGEGHTTGGPRWGMSSGEPCAILFTLLLIPPAWHIWHSSIRDLDVLGNGGLVAVDSLGPGVLPMSCPGAMTQGCCSQVSHTTGN</sequence>